<dbReference type="SUPFAM" id="SSF89796">
    <property type="entry name" value="CoA-transferase family III (CaiB/BaiF)"/>
    <property type="match status" value="1"/>
</dbReference>
<dbReference type="InterPro" id="IPR044855">
    <property type="entry name" value="CoA-Trfase_III_dom3_sf"/>
</dbReference>
<dbReference type="InterPro" id="IPR050483">
    <property type="entry name" value="CoA-transferase_III_domain"/>
</dbReference>
<dbReference type="OrthoDB" id="5294844at2"/>
<protein>
    <submittedName>
        <fullName evidence="3">CoA transferase</fullName>
    </submittedName>
</protein>
<dbReference type="AlphaFoldDB" id="A0A556AUY3"/>
<gene>
    <name evidence="3" type="ORF">FOZ76_07910</name>
</gene>
<dbReference type="InterPro" id="IPR003673">
    <property type="entry name" value="CoA-Trfase_fam_III"/>
</dbReference>
<dbReference type="Gene3D" id="3.40.50.10540">
    <property type="entry name" value="Crotonobetainyl-coa:carnitine coa-transferase, domain 1"/>
    <property type="match status" value="1"/>
</dbReference>
<dbReference type="PANTHER" id="PTHR48207">
    <property type="entry name" value="SUCCINATE--HYDROXYMETHYLGLUTARATE COA-TRANSFERASE"/>
    <property type="match status" value="1"/>
</dbReference>
<reference evidence="3 4" key="1">
    <citation type="submission" date="2019-07" db="EMBL/GenBank/DDBJ databases">
        <title>Qingshengfaniella alkalisoli gen. nov., sp. nov., isolated from saline soil.</title>
        <authorList>
            <person name="Xu L."/>
            <person name="Huang X.-X."/>
            <person name="Sun J.-Q."/>
        </authorList>
    </citation>
    <scope>NUCLEOTIDE SEQUENCE [LARGE SCALE GENOMIC DNA]</scope>
    <source>
        <strain evidence="3 4">DSM 27279</strain>
    </source>
</reference>
<sequence>MTMTTSSDTSIANAKSEERHSAACAEPAREHGVRTREDASLPLSGVRILDLTRYLSGPYATLLLAEMGAEVIKVEVPEAGDDTRHIAPLQGDVSFYHSTINRSKASVELDLKSEEGKKLIHAMIADCDVFIQNFRTGVAERLGFGYDVLSKLNPGLVYCSISGFGGTGPESRRAAFDLIVQAESGVMSLNGEGDSPPTKLGLPVADLSSGMFAVHGILAALLRRSRTGKGGLVEVSMMSSLLSLSVYNATRYFVTGQTPKRMGSRHPGVVPYGQYATSDGNVLLSTFSDGSWKRIVDAMDRPELADDPRFATAASRVLHRDACDALLGEVFSGFTSEEIVKRLHEAGIPCGVVRSLGEALEMEAASGSGVITDVEYPGEAGTIRSVRIPIKFDGDWCPANPAPALGQDNAILDRYKKS</sequence>
<organism evidence="3 4">
    <name type="scientific">Verticiella sediminum</name>
    <dbReference type="NCBI Taxonomy" id="1247510"/>
    <lineage>
        <taxon>Bacteria</taxon>
        <taxon>Pseudomonadati</taxon>
        <taxon>Pseudomonadota</taxon>
        <taxon>Betaproteobacteria</taxon>
        <taxon>Burkholderiales</taxon>
        <taxon>Alcaligenaceae</taxon>
        <taxon>Verticiella</taxon>
    </lineage>
</organism>
<name>A0A556AUY3_9BURK</name>
<accession>A0A556AUY3</accession>
<dbReference type="EMBL" id="VLTJ01000013">
    <property type="protein sequence ID" value="TSH96747.1"/>
    <property type="molecule type" value="Genomic_DNA"/>
</dbReference>
<dbReference type="Pfam" id="PF02515">
    <property type="entry name" value="CoA_transf_3"/>
    <property type="match status" value="1"/>
</dbReference>
<proteinExistence type="predicted"/>
<dbReference type="GO" id="GO:0008410">
    <property type="term" value="F:CoA-transferase activity"/>
    <property type="evidence" value="ECO:0007669"/>
    <property type="project" value="TreeGrafter"/>
</dbReference>
<dbReference type="Proteomes" id="UP000318405">
    <property type="component" value="Unassembled WGS sequence"/>
</dbReference>
<keyword evidence="4" id="KW-1185">Reference proteome</keyword>
<feature type="compositionally biased region" description="Basic and acidic residues" evidence="2">
    <location>
        <begin position="15"/>
        <end position="37"/>
    </location>
</feature>
<dbReference type="PANTHER" id="PTHR48207:SF4">
    <property type="entry name" value="BLL6097 PROTEIN"/>
    <property type="match status" value="1"/>
</dbReference>
<evidence type="ECO:0000256" key="2">
    <source>
        <dbReference type="SAM" id="MobiDB-lite"/>
    </source>
</evidence>
<keyword evidence="1 3" id="KW-0808">Transferase</keyword>
<evidence type="ECO:0000313" key="4">
    <source>
        <dbReference type="Proteomes" id="UP000318405"/>
    </source>
</evidence>
<feature type="compositionally biased region" description="Polar residues" evidence="2">
    <location>
        <begin position="1"/>
        <end position="13"/>
    </location>
</feature>
<dbReference type="InterPro" id="IPR023606">
    <property type="entry name" value="CoA-Trfase_III_dom_1_sf"/>
</dbReference>
<evidence type="ECO:0000313" key="3">
    <source>
        <dbReference type="EMBL" id="TSH96747.1"/>
    </source>
</evidence>
<dbReference type="Gene3D" id="3.30.1540.10">
    <property type="entry name" value="formyl-coa transferase, domain 3"/>
    <property type="match status" value="1"/>
</dbReference>
<comment type="caution">
    <text evidence="3">The sequence shown here is derived from an EMBL/GenBank/DDBJ whole genome shotgun (WGS) entry which is preliminary data.</text>
</comment>
<feature type="region of interest" description="Disordered" evidence="2">
    <location>
        <begin position="1"/>
        <end position="37"/>
    </location>
</feature>
<evidence type="ECO:0000256" key="1">
    <source>
        <dbReference type="ARBA" id="ARBA00022679"/>
    </source>
</evidence>